<organism evidence="1 2">
    <name type="scientific">Mycena albidolilacea</name>
    <dbReference type="NCBI Taxonomy" id="1033008"/>
    <lineage>
        <taxon>Eukaryota</taxon>
        <taxon>Fungi</taxon>
        <taxon>Dikarya</taxon>
        <taxon>Basidiomycota</taxon>
        <taxon>Agaricomycotina</taxon>
        <taxon>Agaricomycetes</taxon>
        <taxon>Agaricomycetidae</taxon>
        <taxon>Agaricales</taxon>
        <taxon>Marasmiineae</taxon>
        <taxon>Mycenaceae</taxon>
        <taxon>Mycena</taxon>
    </lineage>
</organism>
<evidence type="ECO:0000313" key="1">
    <source>
        <dbReference type="EMBL" id="KAJ7361617.1"/>
    </source>
</evidence>
<gene>
    <name evidence="1" type="ORF">DFH08DRAFT_379461</name>
</gene>
<protein>
    <submittedName>
        <fullName evidence="1">Uncharacterized protein</fullName>
    </submittedName>
</protein>
<name>A0AAD7AKU8_9AGAR</name>
<proteinExistence type="predicted"/>
<sequence length="194" mass="21553">MAPSSAFVSYSSSNLSDEPCPECSLTFLTKPKLCMGHHSPRNKGHFYQECNFKEYNDHPCCNFFRWQDDIPRALANVQDNDNMQQNFLSMPSHTFSAPSSQSSTPSCQHVSRQPCANMSCSERRHHTGHRNLQCVLNYCKTCCQKTSMSCPAPRHNEPVTPATNSITVTPCTPSTSTNSVSTLPAGFSFKHPVA</sequence>
<comment type="caution">
    <text evidence="1">The sequence shown here is derived from an EMBL/GenBank/DDBJ whole genome shotgun (WGS) entry which is preliminary data.</text>
</comment>
<dbReference type="Proteomes" id="UP001218218">
    <property type="component" value="Unassembled WGS sequence"/>
</dbReference>
<keyword evidence="2" id="KW-1185">Reference proteome</keyword>
<accession>A0AAD7AKU8</accession>
<evidence type="ECO:0000313" key="2">
    <source>
        <dbReference type="Proteomes" id="UP001218218"/>
    </source>
</evidence>
<reference evidence="1" key="1">
    <citation type="submission" date="2023-03" db="EMBL/GenBank/DDBJ databases">
        <title>Massive genome expansion in bonnet fungi (Mycena s.s.) driven by repeated elements and novel gene families across ecological guilds.</title>
        <authorList>
            <consortium name="Lawrence Berkeley National Laboratory"/>
            <person name="Harder C.B."/>
            <person name="Miyauchi S."/>
            <person name="Viragh M."/>
            <person name="Kuo A."/>
            <person name="Thoen E."/>
            <person name="Andreopoulos B."/>
            <person name="Lu D."/>
            <person name="Skrede I."/>
            <person name="Drula E."/>
            <person name="Henrissat B."/>
            <person name="Morin E."/>
            <person name="Kohler A."/>
            <person name="Barry K."/>
            <person name="LaButti K."/>
            <person name="Morin E."/>
            <person name="Salamov A."/>
            <person name="Lipzen A."/>
            <person name="Mereny Z."/>
            <person name="Hegedus B."/>
            <person name="Baldrian P."/>
            <person name="Stursova M."/>
            <person name="Weitz H."/>
            <person name="Taylor A."/>
            <person name="Grigoriev I.V."/>
            <person name="Nagy L.G."/>
            <person name="Martin F."/>
            <person name="Kauserud H."/>
        </authorList>
    </citation>
    <scope>NUCLEOTIDE SEQUENCE</scope>
    <source>
        <strain evidence="1">CBHHK002</strain>
    </source>
</reference>
<dbReference type="AlphaFoldDB" id="A0AAD7AKU8"/>
<dbReference type="EMBL" id="JARIHO010000005">
    <property type="protein sequence ID" value="KAJ7361617.1"/>
    <property type="molecule type" value="Genomic_DNA"/>
</dbReference>